<sequence>MPLYIKDDVTAELVAELAAIRGISKQDAVKLAVRAELKRLAEAVPLRDRLAAFRARHALPAPTGLPADKAFFDDLSGDL</sequence>
<dbReference type="InterPro" id="IPR011660">
    <property type="entry name" value="VapB-like"/>
</dbReference>
<proteinExistence type="predicted"/>
<dbReference type="Proteomes" id="UP000319859">
    <property type="component" value="Unassembled WGS sequence"/>
</dbReference>
<gene>
    <name evidence="1" type="ORF">FBZ89_107136</name>
</gene>
<evidence type="ECO:0000313" key="2">
    <source>
        <dbReference type="Proteomes" id="UP000319859"/>
    </source>
</evidence>
<comment type="caution">
    <text evidence="1">The sequence shown here is derived from an EMBL/GenBank/DDBJ whole genome shotgun (WGS) entry which is preliminary data.</text>
</comment>
<dbReference type="Pfam" id="PF07704">
    <property type="entry name" value="PSK_trans_fac"/>
    <property type="match status" value="1"/>
</dbReference>
<dbReference type="RefSeq" id="WP_145750533.1">
    <property type="nucleotide sequence ID" value="NZ_VITN01000007.1"/>
</dbReference>
<dbReference type="EMBL" id="VITN01000007">
    <property type="protein sequence ID" value="TWB20425.1"/>
    <property type="molecule type" value="Genomic_DNA"/>
</dbReference>
<accession>A0A560FFN6</accession>
<reference evidence="1 2" key="1">
    <citation type="submission" date="2019-06" db="EMBL/GenBank/DDBJ databases">
        <title>Genomic Encyclopedia of Type Strains, Phase IV (KMG-V): Genome sequencing to study the core and pangenomes of soil and plant-associated prokaryotes.</title>
        <authorList>
            <person name="Whitman W."/>
        </authorList>
    </citation>
    <scope>NUCLEOTIDE SEQUENCE [LARGE SCALE GENOMIC DNA]</scope>
    <source>
        <strain evidence="1 2">BR 11880</strain>
    </source>
</reference>
<evidence type="ECO:0000313" key="1">
    <source>
        <dbReference type="EMBL" id="TWB20425.1"/>
    </source>
</evidence>
<dbReference type="AlphaFoldDB" id="A0A560FFN6"/>
<dbReference type="OrthoDB" id="9814421at2"/>
<name>A0A560FFN6_9PROT</name>
<protein>
    <submittedName>
        <fullName evidence="1">Antitoxin VapB</fullName>
    </submittedName>
</protein>
<organism evidence="1 2">
    <name type="scientific">Nitrospirillum amazonense</name>
    <dbReference type="NCBI Taxonomy" id="28077"/>
    <lineage>
        <taxon>Bacteria</taxon>
        <taxon>Pseudomonadati</taxon>
        <taxon>Pseudomonadota</taxon>
        <taxon>Alphaproteobacteria</taxon>
        <taxon>Rhodospirillales</taxon>
        <taxon>Azospirillaceae</taxon>
        <taxon>Nitrospirillum</taxon>
    </lineage>
</organism>